<protein>
    <submittedName>
        <fullName evidence="8">Uncharacterized protein</fullName>
    </submittedName>
</protein>
<dbReference type="GO" id="GO:0016020">
    <property type="term" value="C:membrane"/>
    <property type="evidence" value="ECO:0007669"/>
    <property type="project" value="UniProtKB-SubCell"/>
</dbReference>
<accession>A0AA88KXD4</accession>
<feature type="transmembrane region" description="Helical" evidence="7">
    <location>
        <begin position="262"/>
        <end position="280"/>
    </location>
</feature>
<evidence type="ECO:0000256" key="7">
    <source>
        <dbReference type="SAM" id="Phobius"/>
    </source>
</evidence>
<feature type="compositionally biased region" description="Basic and acidic residues" evidence="6">
    <location>
        <begin position="16"/>
        <end position="34"/>
    </location>
</feature>
<dbReference type="PANTHER" id="PTHR20855:SF3">
    <property type="entry name" value="LD03007P"/>
    <property type="match status" value="1"/>
</dbReference>
<reference evidence="8 9" key="1">
    <citation type="journal article" date="2018" name="BMC Genomics">
        <title>The genome of Naegleria lovaniensis, the basis for a comparative approach to unravel pathogenicity factors of the human pathogenic amoeba N. fowleri.</title>
        <authorList>
            <person name="Liechti N."/>
            <person name="Schurch N."/>
            <person name="Bruggmann R."/>
            <person name="Wittwer M."/>
        </authorList>
    </citation>
    <scope>NUCLEOTIDE SEQUENCE [LARGE SCALE GENOMIC DNA]</scope>
    <source>
        <strain evidence="8 9">ATCC 30569</strain>
    </source>
</reference>
<evidence type="ECO:0000313" key="9">
    <source>
        <dbReference type="Proteomes" id="UP000816034"/>
    </source>
</evidence>
<sequence length="353" mass="40992">MKKRNLSTVRKSFIPDQDHSDHDQNTLNNKDSKSSRLTHIHSCTERDSNHPSHHHHSKIKKFKLADDILYQNKPQVICPMCRIFMNSFPDSLNSEDYEPSMLEEIANILTHGLPFPGFVYLFYKLFVQVVNTRDEWIAACLYCISLLALFMVSTLYHVMCLIYGKFSTQTYWFRIVDYATIYLFIAACYTPFLMVIQLGVWNFWGRLLTIAVWMLACCGLIKAFSEGRYLQQISNATLFNIMGWIALLGIPQSMFIHVPLEAYIGLFFGAACFSFGFVFLNGDGVIPFSHAWWHLISVFGILSHFLCIYCYMFQLDDMFHPEQCSFNSKVVWMQIMDTVKGERKLFGHVTPFL</sequence>
<evidence type="ECO:0000256" key="4">
    <source>
        <dbReference type="ARBA" id="ARBA00023136"/>
    </source>
</evidence>
<proteinExistence type="predicted"/>
<keyword evidence="2 7" id="KW-0812">Transmembrane</keyword>
<evidence type="ECO:0000256" key="5">
    <source>
        <dbReference type="PIRSR" id="PIRSR604254-1"/>
    </source>
</evidence>
<feature type="transmembrane region" description="Helical" evidence="7">
    <location>
        <begin position="175"/>
        <end position="197"/>
    </location>
</feature>
<evidence type="ECO:0000256" key="6">
    <source>
        <dbReference type="SAM" id="MobiDB-lite"/>
    </source>
</evidence>
<evidence type="ECO:0000256" key="1">
    <source>
        <dbReference type="ARBA" id="ARBA00004141"/>
    </source>
</evidence>
<feature type="binding site" evidence="5">
    <location>
        <position position="157"/>
    </location>
    <ligand>
        <name>Zn(2+)</name>
        <dbReference type="ChEBI" id="CHEBI:29105"/>
    </ligand>
</feature>
<feature type="transmembrane region" description="Helical" evidence="7">
    <location>
        <begin position="108"/>
        <end position="130"/>
    </location>
</feature>
<dbReference type="AlphaFoldDB" id="A0AA88KXD4"/>
<keyword evidence="9" id="KW-1185">Reference proteome</keyword>
<dbReference type="InterPro" id="IPR004254">
    <property type="entry name" value="AdipoR/HlyIII-related"/>
</dbReference>
<organism evidence="8 9">
    <name type="scientific">Naegleria lovaniensis</name>
    <name type="common">Amoeba</name>
    <dbReference type="NCBI Taxonomy" id="51637"/>
    <lineage>
        <taxon>Eukaryota</taxon>
        <taxon>Discoba</taxon>
        <taxon>Heterolobosea</taxon>
        <taxon>Tetramitia</taxon>
        <taxon>Eutetramitia</taxon>
        <taxon>Vahlkampfiidae</taxon>
        <taxon>Naegleria</taxon>
    </lineage>
</organism>
<keyword evidence="3 7" id="KW-1133">Transmembrane helix</keyword>
<comment type="subcellular location">
    <subcellularLocation>
        <location evidence="1">Membrane</location>
        <topology evidence="1">Multi-pass membrane protein</topology>
    </subcellularLocation>
</comment>
<dbReference type="RefSeq" id="XP_044555084.1">
    <property type="nucleotide sequence ID" value="XM_044699990.1"/>
</dbReference>
<feature type="transmembrane region" description="Helical" evidence="7">
    <location>
        <begin position="136"/>
        <end position="163"/>
    </location>
</feature>
<feature type="transmembrane region" description="Helical" evidence="7">
    <location>
        <begin position="203"/>
        <end position="224"/>
    </location>
</feature>
<keyword evidence="4 7" id="KW-0472">Membrane</keyword>
<feature type="binding site" evidence="5">
    <location>
        <position position="294"/>
    </location>
    <ligand>
        <name>Zn(2+)</name>
        <dbReference type="ChEBI" id="CHEBI:29105"/>
    </ligand>
</feature>
<feature type="compositionally biased region" description="Polar residues" evidence="6">
    <location>
        <begin position="1"/>
        <end position="10"/>
    </location>
</feature>
<keyword evidence="5" id="KW-0862">Zinc</keyword>
<feature type="transmembrane region" description="Helical" evidence="7">
    <location>
        <begin position="292"/>
        <end position="314"/>
    </location>
</feature>
<evidence type="ECO:0000256" key="3">
    <source>
        <dbReference type="ARBA" id="ARBA00022989"/>
    </source>
</evidence>
<dbReference type="Proteomes" id="UP000816034">
    <property type="component" value="Unassembled WGS sequence"/>
</dbReference>
<gene>
    <name evidence="8" type="ORF">C9374_009767</name>
</gene>
<feature type="transmembrane region" description="Helical" evidence="7">
    <location>
        <begin position="236"/>
        <end position="256"/>
    </location>
</feature>
<name>A0AA88KXD4_NAELO</name>
<dbReference type="Pfam" id="PF03006">
    <property type="entry name" value="HlyIII"/>
    <property type="match status" value="1"/>
</dbReference>
<dbReference type="GeneID" id="68102221"/>
<dbReference type="PANTHER" id="PTHR20855">
    <property type="entry name" value="ADIPOR/PROGESTIN RECEPTOR-RELATED"/>
    <property type="match status" value="1"/>
</dbReference>
<feature type="binding site" evidence="5">
    <location>
        <position position="290"/>
    </location>
    <ligand>
        <name>Zn(2+)</name>
        <dbReference type="ChEBI" id="CHEBI:29105"/>
    </ligand>
</feature>
<feature type="region of interest" description="Disordered" evidence="6">
    <location>
        <begin position="1"/>
        <end position="38"/>
    </location>
</feature>
<evidence type="ECO:0000313" key="8">
    <source>
        <dbReference type="EMBL" id="KAG2393190.1"/>
    </source>
</evidence>
<evidence type="ECO:0000256" key="2">
    <source>
        <dbReference type="ARBA" id="ARBA00022692"/>
    </source>
</evidence>
<keyword evidence="5" id="KW-0479">Metal-binding</keyword>
<dbReference type="GO" id="GO:0046872">
    <property type="term" value="F:metal ion binding"/>
    <property type="evidence" value="ECO:0007669"/>
    <property type="project" value="UniProtKB-KW"/>
</dbReference>
<dbReference type="EMBL" id="PYSW02000003">
    <property type="protein sequence ID" value="KAG2393190.1"/>
    <property type="molecule type" value="Genomic_DNA"/>
</dbReference>
<comment type="caution">
    <text evidence="8">The sequence shown here is derived from an EMBL/GenBank/DDBJ whole genome shotgun (WGS) entry which is preliminary data.</text>
</comment>